<dbReference type="GO" id="GO:0016773">
    <property type="term" value="F:phosphotransferase activity, alcohol group as acceptor"/>
    <property type="evidence" value="ECO:0007669"/>
    <property type="project" value="InterPro"/>
</dbReference>
<dbReference type="STRING" id="5364.A0A5C3MR53"/>
<dbReference type="OrthoDB" id="5427593at2759"/>
<dbReference type="InterPro" id="IPR005338">
    <property type="entry name" value="Anhydro_N_Ac-Mur_kinase"/>
</dbReference>
<gene>
    <name evidence="1" type="ORF">OE88DRAFT_1714410</name>
</gene>
<dbReference type="AlphaFoldDB" id="A0A5C3MR53"/>
<dbReference type="GO" id="GO:0009254">
    <property type="term" value="P:peptidoglycan turnover"/>
    <property type="evidence" value="ECO:0007669"/>
    <property type="project" value="InterPro"/>
</dbReference>
<dbReference type="GO" id="GO:0005524">
    <property type="term" value="F:ATP binding"/>
    <property type="evidence" value="ECO:0007669"/>
    <property type="project" value="InterPro"/>
</dbReference>
<protein>
    <recommendedName>
        <fullName evidence="3">Actin-like ATPase domain-containing protein</fullName>
    </recommendedName>
</protein>
<evidence type="ECO:0000313" key="1">
    <source>
        <dbReference type="EMBL" id="TFK47490.1"/>
    </source>
</evidence>
<evidence type="ECO:0000313" key="2">
    <source>
        <dbReference type="Proteomes" id="UP000305948"/>
    </source>
</evidence>
<dbReference type="Gene3D" id="3.30.420.40">
    <property type="match status" value="2"/>
</dbReference>
<accession>A0A5C3MR53</accession>
<reference evidence="1 2" key="1">
    <citation type="journal article" date="2019" name="Nat. Ecol. Evol.">
        <title>Megaphylogeny resolves global patterns of mushroom evolution.</title>
        <authorList>
            <person name="Varga T."/>
            <person name="Krizsan K."/>
            <person name="Foldi C."/>
            <person name="Dima B."/>
            <person name="Sanchez-Garcia M."/>
            <person name="Sanchez-Ramirez S."/>
            <person name="Szollosi G.J."/>
            <person name="Szarkandi J.G."/>
            <person name="Papp V."/>
            <person name="Albert L."/>
            <person name="Andreopoulos W."/>
            <person name="Angelini C."/>
            <person name="Antonin V."/>
            <person name="Barry K.W."/>
            <person name="Bougher N.L."/>
            <person name="Buchanan P."/>
            <person name="Buyck B."/>
            <person name="Bense V."/>
            <person name="Catcheside P."/>
            <person name="Chovatia M."/>
            <person name="Cooper J."/>
            <person name="Damon W."/>
            <person name="Desjardin D."/>
            <person name="Finy P."/>
            <person name="Geml J."/>
            <person name="Haridas S."/>
            <person name="Hughes K."/>
            <person name="Justo A."/>
            <person name="Karasinski D."/>
            <person name="Kautmanova I."/>
            <person name="Kiss B."/>
            <person name="Kocsube S."/>
            <person name="Kotiranta H."/>
            <person name="LaButti K.M."/>
            <person name="Lechner B.E."/>
            <person name="Liimatainen K."/>
            <person name="Lipzen A."/>
            <person name="Lukacs Z."/>
            <person name="Mihaltcheva S."/>
            <person name="Morgado L.N."/>
            <person name="Niskanen T."/>
            <person name="Noordeloos M.E."/>
            <person name="Ohm R.A."/>
            <person name="Ortiz-Santana B."/>
            <person name="Ovrebo C."/>
            <person name="Racz N."/>
            <person name="Riley R."/>
            <person name="Savchenko A."/>
            <person name="Shiryaev A."/>
            <person name="Soop K."/>
            <person name="Spirin V."/>
            <person name="Szebenyi C."/>
            <person name="Tomsovsky M."/>
            <person name="Tulloss R.E."/>
            <person name="Uehling J."/>
            <person name="Grigoriev I.V."/>
            <person name="Vagvolgyi C."/>
            <person name="Papp T."/>
            <person name="Martin F.M."/>
            <person name="Miettinen O."/>
            <person name="Hibbett D.S."/>
            <person name="Nagy L.G."/>
        </authorList>
    </citation>
    <scope>NUCLEOTIDE SEQUENCE [LARGE SCALE GENOMIC DNA]</scope>
    <source>
        <strain evidence="1 2">OMC1185</strain>
    </source>
</reference>
<keyword evidence="2" id="KW-1185">Reference proteome</keyword>
<evidence type="ECO:0008006" key="3">
    <source>
        <dbReference type="Google" id="ProtNLM"/>
    </source>
</evidence>
<dbReference type="Pfam" id="PF03702">
    <property type="entry name" value="AnmK"/>
    <property type="match status" value="1"/>
</dbReference>
<dbReference type="EMBL" id="ML213523">
    <property type="protein sequence ID" value="TFK47490.1"/>
    <property type="molecule type" value="Genomic_DNA"/>
</dbReference>
<dbReference type="PANTHER" id="PTHR30605">
    <property type="entry name" value="ANHYDRO-N-ACETYLMURAMIC ACID KINASE"/>
    <property type="match status" value="1"/>
</dbReference>
<dbReference type="PANTHER" id="PTHR30605:SF0">
    <property type="entry name" value="ANHYDRO-N-ACETYLMURAMIC ACID KINASE"/>
    <property type="match status" value="1"/>
</dbReference>
<proteinExistence type="predicted"/>
<sequence length="280" mass="30383">MAPLDLTVLGMNSGTSMYGEIPLDQTIKNRVMRLILENSTTPEEMSEINVILGETFAAAAIHFAKDNAISLKAIAVIGSHVRPTHLVHLRAQVRSALTYAEGTFTAARTPRAPLIAFFAALLLHHPTCQNIDVCFVPPEVDGCYDFDTGPGNDGLMGAAGTVDQVLVDAFLRHPYFALDPPKTTFRDTLAAEEGPIVATITRITAQSICDHYKRSAPRQDIPEIFLCGGAIVTYIQRSSCSTKEAVTFAWQGMEAIVGRSIPVPARAETRAPYDRAGREL</sequence>
<organism evidence="1 2">
    <name type="scientific">Heliocybe sulcata</name>
    <dbReference type="NCBI Taxonomy" id="5364"/>
    <lineage>
        <taxon>Eukaryota</taxon>
        <taxon>Fungi</taxon>
        <taxon>Dikarya</taxon>
        <taxon>Basidiomycota</taxon>
        <taxon>Agaricomycotina</taxon>
        <taxon>Agaricomycetes</taxon>
        <taxon>Gloeophyllales</taxon>
        <taxon>Gloeophyllaceae</taxon>
        <taxon>Heliocybe</taxon>
    </lineage>
</organism>
<dbReference type="GO" id="GO:0006040">
    <property type="term" value="P:amino sugar metabolic process"/>
    <property type="evidence" value="ECO:0007669"/>
    <property type="project" value="InterPro"/>
</dbReference>
<name>A0A5C3MR53_9AGAM</name>
<dbReference type="Proteomes" id="UP000305948">
    <property type="component" value="Unassembled WGS sequence"/>
</dbReference>